<dbReference type="SUPFAM" id="SSF55874">
    <property type="entry name" value="ATPase domain of HSP90 chaperone/DNA topoisomerase II/histidine kinase"/>
    <property type="match status" value="1"/>
</dbReference>
<sequence>MFVPVQNIVETVDLTPKDALLPLFECVVNSIISLMQSNVTNKEIQIKVKRGDAPSQLHFDGVNTIKSITITDNGVGFTEKNFKSFETPFSRVNRDFGCKGIGRFTVLAAFNELHVRSNYQENGIWKYREFTCDPENEVTPIKHESSDVQIPKTTIDLIDCFNPIIKYKTAISIQEISREIMHHCLIYYLSGQMPLIRIFDADNSEGEVINDLFQQVSKENERTFQVGNEFFMAYITKVPKENNRKNHYIFYCANSRVVGQPKSIGKVNSVFSYPIIQDGKPYFLEIYVVSDYLNKKNYKTRNGFAIPQEDEGLFSNEDSLSFDQIELALVNVLEEEYEDHIKEASQKSQTEIQNYIDQKAPRYKSLRNNPDLLKSIPPNLTDDKKEEHLYRISYHARKTVESKLQDFIDNKQISEDTIQKVKKDIQEKTAYDVDSLADYMMRRKAIIDLFDKFLEADSEGKYKLEKDIHNIIFPLGFTNEDLGYEMHNLWLLDERFLSYKFIASDKSITSYSQKKSSKEPDLICLDEQPQMFDNPISFGDKSNGEVNSMVIFEFKRPGEVAHQKTKGNYRWQFSELIEPYFEDFLYSPDKKNYKGKQVIVKKETPKFGFVIIDVLPPLLEQYNIGKGWQKTPFGTFYKMEANNNLHIEVMTFAKLLEYAKNRHMPFFDKLFGK</sequence>
<reference evidence="1 2" key="1">
    <citation type="submission" date="2020-09" db="EMBL/GenBank/DDBJ databases">
        <title>Novel species of Mucilaginibacter isolated from a glacier on the Tibetan Plateau.</title>
        <authorList>
            <person name="Liu Q."/>
            <person name="Xin Y.-H."/>
        </authorList>
    </citation>
    <scope>NUCLEOTIDE SEQUENCE [LARGE SCALE GENOMIC DNA]</scope>
    <source>
        <strain evidence="1 2">CGMCC 1.13878</strain>
    </source>
</reference>
<dbReference type="InterPro" id="IPR036890">
    <property type="entry name" value="HATPase_C_sf"/>
</dbReference>
<evidence type="ECO:0000313" key="2">
    <source>
        <dbReference type="Proteomes" id="UP000618754"/>
    </source>
</evidence>
<name>A0ABR7X4B4_9SPHI</name>
<evidence type="ECO:0000313" key="1">
    <source>
        <dbReference type="EMBL" id="MBD1385421.1"/>
    </source>
</evidence>
<gene>
    <name evidence="1" type="ORF">IDJ75_09050</name>
</gene>
<accession>A0ABR7X4B4</accession>
<comment type="caution">
    <text evidence="1">The sequence shown here is derived from an EMBL/GenBank/DDBJ whole genome shotgun (WGS) entry which is preliminary data.</text>
</comment>
<dbReference type="Gene3D" id="3.30.565.10">
    <property type="entry name" value="Histidine kinase-like ATPase, C-terminal domain"/>
    <property type="match status" value="1"/>
</dbReference>
<dbReference type="RefSeq" id="WP_191175299.1">
    <property type="nucleotide sequence ID" value="NZ_JACWMW010000002.1"/>
</dbReference>
<protein>
    <recommendedName>
        <fullName evidence="3">ATP-binding protein</fullName>
    </recommendedName>
</protein>
<dbReference type="EMBL" id="JACWMW010000002">
    <property type="protein sequence ID" value="MBD1385421.1"/>
    <property type="molecule type" value="Genomic_DNA"/>
</dbReference>
<evidence type="ECO:0008006" key="3">
    <source>
        <dbReference type="Google" id="ProtNLM"/>
    </source>
</evidence>
<proteinExistence type="predicted"/>
<keyword evidence="2" id="KW-1185">Reference proteome</keyword>
<dbReference type="Proteomes" id="UP000618754">
    <property type="component" value="Unassembled WGS sequence"/>
</dbReference>
<organism evidence="1 2">
    <name type="scientific">Mucilaginibacter rigui</name>
    <dbReference type="NCBI Taxonomy" id="534635"/>
    <lineage>
        <taxon>Bacteria</taxon>
        <taxon>Pseudomonadati</taxon>
        <taxon>Bacteroidota</taxon>
        <taxon>Sphingobacteriia</taxon>
        <taxon>Sphingobacteriales</taxon>
        <taxon>Sphingobacteriaceae</taxon>
        <taxon>Mucilaginibacter</taxon>
    </lineage>
</organism>